<feature type="signal peptide" evidence="1">
    <location>
        <begin position="1"/>
        <end position="17"/>
    </location>
</feature>
<evidence type="ECO:0000313" key="2">
    <source>
        <dbReference type="EMBL" id="RFM34028.1"/>
    </source>
</evidence>
<proteinExistence type="predicted"/>
<feature type="chain" id="PRO_5017675417" description="Protein SirB1 N-terminal domain-containing protein" evidence="1">
    <location>
        <begin position="18"/>
        <end position="335"/>
    </location>
</feature>
<sequence length="335" mass="38432">MKKTRTIIIFLFILAHAAIGQTSNPESYKNAFAEQVQMLKGEKPINFKRAVFLTENVFYNGGLSYQEFCDSIASTGRKLKDLIKQRGLEKYKTAPNWAVYTYMMDSTALNNYKPFTYDFTDFMGDEDWSKMFVTKLMKTRSGNCNSLPTYYKILCEEIGASASLALAPNHLYIKHIDEKGQWTNVELTNAGFPRDQWIIKELGISVEAIRQGTYMSPLSPKESIALTMLNLASAYQFQHGYDAFVLKVVNTALSYYPRCIPLLMTRANYYKSICLAEAKKPKPDQAVIDKNYGHYQENMKKIDQLGYKELPAELYEEWVQSVEKEKKKRAVVATK</sequence>
<gene>
    <name evidence="2" type="ORF">DXN04_12060</name>
</gene>
<dbReference type="Proteomes" id="UP000261174">
    <property type="component" value="Unassembled WGS sequence"/>
</dbReference>
<evidence type="ECO:0008006" key="4">
    <source>
        <dbReference type="Google" id="ProtNLM"/>
    </source>
</evidence>
<evidence type="ECO:0000313" key="3">
    <source>
        <dbReference type="Proteomes" id="UP000261174"/>
    </source>
</evidence>
<reference evidence="2 3" key="1">
    <citation type="submission" date="2018-08" db="EMBL/GenBank/DDBJ databases">
        <title>Chitinophaga sp. K20C18050901, a novel bacterium isolated from forest soil.</title>
        <authorList>
            <person name="Wang C."/>
        </authorList>
    </citation>
    <scope>NUCLEOTIDE SEQUENCE [LARGE SCALE GENOMIC DNA]</scope>
    <source>
        <strain evidence="2 3">K20C18050901</strain>
    </source>
</reference>
<comment type="caution">
    <text evidence="2">The sequence shown here is derived from an EMBL/GenBank/DDBJ whole genome shotgun (WGS) entry which is preliminary data.</text>
</comment>
<dbReference type="EMBL" id="QTJV01000004">
    <property type="protein sequence ID" value="RFM34028.1"/>
    <property type="molecule type" value="Genomic_DNA"/>
</dbReference>
<accession>A0A3E1P202</accession>
<evidence type="ECO:0000256" key="1">
    <source>
        <dbReference type="SAM" id="SignalP"/>
    </source>
</evidence>
<keyword evidence="1" id="KW-0732">Signal</keyword>
<keyword evidence="3" id="KW-1185">Reference proteome</keyword>
<dbReference type="AlphaFoldDB" id="A0A3E1P202"/>
<name>A0A3E1P202_9BACT</name>
<dbReference type="RefSeq" id="WP_116853618.1">
    <property type="nucleotide sequence ID" value="NZ_QTJV01000004.1"/>
</dbReference>
<dbReference type="OrthoDB" id="1041391at2"/>
<protein>
    <recommendedName>
        <fullName evidence="4">Protein SirB1 N-terminal domain-containing protein</fullName>
    </recommendedName>
</protein>
<organism evidence="2 3">
    <name type="scientific">Chitinophaga silvisoli</name>
    <dbReference type="NCBI Taxonomy" id="2291814"/>
    <lineage>
        <taxon>Bacteria</taxon>
        <taxon>Pseudomonadati</taxon>
        <taxon>Bacteroidota</taxon>
        <taxon>Chitinophagia</taxon>
        <taxon>Chitinophagales</taxon>
        <taxon>Chitinophagaceae</taxon>
        <taxon>Chitinophaga</taxon>
    </lineage>
</organism>